<dbReference type="Pfam" id="PF03446">
    <property type="entry name" value="NAD_binding_2"/>
    <property type="match status" value="1"/>
</dbReference>
<evidence type="ECO:0000259" key="4">
    <source>
        <dbReference type="SMART" id="SM01350"/>
    </source>
</evidence>
<organism evidence="5 6">
    <name type="scientific">Marininema mesophilum</name>
    <dbReference type="NCBI Taxonomy" id="1048340"/>
    <lineage>
        <taxon>Bacteria</taxon>
        <taxon>Bacillati</taxon>
        <taxon>Bacillota</taxon>
        <taxon>Bacilli</taxon>
        <taxon>Bacillales</taxon>
        <taxon>Thermoactinomycetaceae</taxon>
        <taxon>Marininema</taxon>
    </lineage>
</organism>
<dbReference type="PRINTS" id="PR00076">
    <property type="entry name" value="6PGDHDRGNASE"/>
</dbReference>
<keyword evidence="3" id="KW-0311">Gluconate utilization</keyword>
<dbReference type="InterPro" id="IPR006115">
    <property type="entry name" value="6PGDH_NADP-bd"/>
</dbReference>
<evidence type="ECO:0000256" key="3">
    <source>
        <dbReference type="ARBA" id="ARBA00023064"/>
    </source>
</evidence>
<dbReference type="GO" id="GO:0006098">
    <property type="term" value="P:pentose-phosphate shunt"/>
    <property type="evidence" value="ECO:0007669"/>
    <property type="project" value="InterPro"/>
</dbReference>
<dbReference type="Gene3D" id="3.40.50.720">
    <property type="entry name" value="NAD(P)-binding Rossmann-like Domain"/>
    <property type="match status" value="1"/>
</dbReference>
<dbReference type="InterPro" id="IPR013328">
    <property type="entry name" value="6PGD_dom2"/>
</dbReference>
<dbReference type="EMBL" id="FNNQ01000003">
    <property type="protein sequence ID" value="SDW45143.1"/>
    <property type="molecule type" value="Genomic_DNA"/>
</dbReference>
<dbReference type="GO" id="GO:0004616">
    <property type="term" value="F:phosphogluconate dehydrogenase (decarboxylating) activity"/>
    <property type="evidence" value="ECO:0007669"/>
    <property type="project" value="InterPro"/>
</dbReference>
<reference evidence="5 6" key="1">
    <citation type="submission" date="2016-10" db="EMBL/GenBank/DDBJ databases">
        <authorList>
            <person name="de Groot N.N."/>
        </authorList>
    </citation>
    <scope>NUCLEOTIDE SEQUENCE [LARGE SCALE GENOMIC DNA]</scope>
    <source>
        <strain evidence="5 6">DSM 45610</strain>
    </source>
</reference>
<evidence type="ECO:0000256" key="1">
    <source>
        <dbReference type="ARBA" id="ARBA00008419"/>
    </source>
</evidence>
<accession>A0A1H2TMG6</accession>
<dbReference type="SUPFAM" id="SSF48179">
    <property type="entry name" value="6-phosphogluconate dehydrogenase C-terminal domain-like"/>
    <property type="match status" value="1"/>
</dbReference>
<name>A0A1H2TMG6_9BACL</name>
<sequence length="299" mass="32351">MQIGMIGLGKMGASLALNLLDHGHQVSAYDINVSAINMVSKSGATPTTSIEELVASLHPPRIIWTMVPAGDLTEKVIHTLLSLLEPGDIIIDGGNSHYRESIDRGKRLSEGGIHFMDVGTSGGVSGARKGACFMVGGDAATFRRLEPLFQDLAVIDGYYYAGESGSGHFLKMIHNGIEYGMMQAIAEGFEILDKSEFSFDYEQVARVWSNGSVIRSWLMELTTSAFSKDPKLADIRGVMQSSGEGLWTTLAALDVKAVTPIITLSLMMRYRSLEGDTFQGKVVAALRNEFGGHSVQKNE</sequence>
<dbReference type="RefSeq" id="WP_091736803.1">
    <property type="nucleotide sequence ID" value="NZ_FNNQ01000003.1"/>
</dbReference>
<dbReference type="InterPro" id="IPR006183">
    <property type="entry name" value="Pgluconate_DH"/>
</dbReference>
<gene>
    <name evidence="5" type="ORF">SAMN05444487_103186</name>
</gene>
<dbReference type="InterPro" id="IPR008927">
    <property type="entry name" value="6-PGluconate_DH-like_C_sf"/>
</dbReference>
<dbReference type="Gene3D" id="1.10.1040.10">
    <property type="entry name" value="N-(1-d-carboxylethyl)-l-norvaline Dehydrogenase, domain 2"/>
    <property type="match status" value="1"/>
</dbReference>
<evidence type="ECO:0000256" key="2">
    <source>
        <dbReference type="ARBA" id="ARBA00023002"/>
    </source>
</evidence>
<protein>
    <submittedName>
        <fullName evidence="5">6-phosphogluconate dehydrogenase</fullName>
    </submittedName>
</protein>
<dbReference type="NCBIfam" id="NF007161">
    <property type="entry name" value="PRK09599.1"/>
    <property type="match status" value="1"/>
</dbReference>
<dbReference type="STRING" id="1048340.SAMN05444487_103186"/>
<dbReference type="AlphaFoldDB" id="A0A1H2TMG6"/>
<dbReference type="SUPFAM" id="SSF51735">
    <property type="entry name" value="NAD(P)-binding Rossmann-fold domains"/>
    <property type="match status" value="1"/>
</dbReference>
<keyword evidence="6" id="KW-1185">Reference proteome</keyword>
<dbReference type="PANTHER" id="PTHR11811">
    <property type="entry name" value="6-PHOSPHOGLUCONATE DEHYDROGENASE"/>
    <property type="match status" value="1"/>
</dbReference>
<dbReference type="OrthoDB" id="9804542at2"/>
<dbReference type="Proteomes" id="UP000198534">
    <property type="component" value="Unassembled WGS sequence"/>
</dbReference>
<dbReference type="NCBIfam" id="TIGR00872">
    <property type="entry name" value="gnd_rel"/>
    <property type="match status" value="1"/>
</dbReference>
<feature type="domain" description="6-phosphogluconate dehydrogenase C-terminal" evidence="4">
    <location>
        <begin position="167"/>
        <end position="294"/>
    </location>
</feature>
<dbReference type="InterPro" id="IPR036291">
    <property type="entry name" value="NAD(P)-bd_dom_sf"/>
</dbReference>
<dbReference type="Pfam" id="PF00393">
    <property type="entry name" value="6PGD"/>
    <property type="match status" value="1"/>
</dbReference>
<dbReference type="InterPro" id="IPR006114">
    <property type="entry name" value="6PGDH_C"/>
</dbReference>
<proteinExistence type="inferred from homology"/>
<evidence type="ECO:0000313" key="6">
    <source>
        <dbReference type="Proteomes" id="UP000198534"/>
    </source>
</evidence>
<comment type="similarity">
    <text evidence="1">Belongs to the 6-phosphogluconate dehydrogenase family.</text>
</comment>
<keyword evidence="2" id="KW-0560">Oxidoreductase</keyword>
<dbReference type="GO" id="GO:0050661">
    <property type="term" value="F:NADP binding"/>
    <property type="evidence" value="ECO:0007669"/>
    <property type="project" value="InterPro"/>
</dbReference>
<dbReference type="InterPro" id="IPR004849">
    <property type="entry name" value="6DGDH_YqeC"/>
</dbReference>
<dbReference type="GO" id="GO:0019521">
    <property type="term" value="P:D-gluconate metabolic process"/>
    <property type="evidence" value="ECO:0007669"/>
    <property type="project" value="UniProtKB-KW"/>
</dbReference>
<evidence type="ECO:0000313" key="5">
    <source>
        <dbReference type="EMBL" id="SDW45143.1"/>
    </source>
</evidence>
<dbReference type="SMART" id="SM01350">
    <property type="entry name" value="6PGD"/>
    <property type="match status" value="1"/>
</dbReference>